<dbReference type="Proteomes" id="UP000783253">
    <property type="component" value="Unassembled WGS sequence"/>
</dbReference>
<accession>A0ABS7IZB5</accession>
<comment type="caution">
    <text evidence="1">The sequence shown here is derived from an EMBL/GenBank/DDBJ whole genome shotgun (WGS) entry which is preliminary data.</text>
</comment>
<evidence type="ECO:0000313" key="2">
    <source>
        <dbReference type="Proteomes" id="UP000783253"/>
    </source>
</evidence>
<proteinExistence type="predicted"/>
<reference evidence="1 2" key="1">
    <citation type="submission" date="2021-08" db="EMBL/GenBank/DDBJ databases">
        <title>Comparative Genomics Analysis of the Genus Qipengyuania Reveals Extensive Genetic Diversity and Metabolic Versatility, Including the Description of Fifteen Novel Species.</title>
        <authorList>
            <person name="Liu Y."/>
        </authorList>
    </citation>
    <scope>NUCLEOTIDE SEQUENCE [LARGE SCALE GENOMIC DNA]</scope>
    <source>
        <strain evidence="1 2">1NDH17</strain>
    </source>
</reference>
<keyword evidence="2" id="KW-1185">Reference proteome</keyword>
<gene>
    <name evidence="1" type="ORF">K3152_11715</name>
</gene>
<sequence>MALAQFDDCYERYATSSDDSFEPMWYACIPHSEPKVIRGSWALDFEWNAFFENKEPTPREAFPKDYLPPNLAFKTGVERPDGRDGKVRLWRVTFMGREQTCNLFPEIPPTFFVERIIDKELVWEVGGYPDYTLE</sequence>
<organism evidence="1 2">
    <name type="scientific">Qipengyuania polymorpha</name>
    <dbReference type="NCBI Taxonomy" id="2867234"/>
    <lineage>
        <taxon>Bacteria</taxon>
        <taxon>Pseudomonadati</taxon>
        <taxon>Pseudomonadota</taxon>
        <taxon>Alphaproteobacteria</taxon>
        <taxon>Sphingomonadales</taxon>
        <taxon>Erythrobacteraceae</taxon>
        <taxon>Qipengyuania</taxon>
    </lineage>
</organism>
<protein>
    <submittedName>
        <fullName evidence="1">Uncharacterized protein</fullName>
    </submittedName>
</protein>
<name>A0ABS7IZB5_9SPHN</name>
<dbReference type="EMBL" id="JAIGNK010000003">
    <property type="protein sequence ID" value="MBX7458915.1"/>
    <property type="molecule type" value="Genomic_DNA"/>
</dbReference>
<evidence type="ECO:0000313" key="1">
    <source>
        <dbReference type="EMBL" id="MBX7458915.1"/>
    </source>
</evidence>
<dbReference type="RefSeq" id="WP_221574271.1">
    <property type="nucleotide sequence ID" value="NZ_JAIGNK010000003.1"/>
</dbReference>